<dbReference type="PROSITE" id="PS52029">
    <property type="entry name" value="LD_TPASE"/>
    <property type="match status" value="1"/>
</dbReference>
<keyword evidence="3" id="KW-0808">Transferase</keyword>
<gene>
    <name evidence="11" type="ORF">SAMN03084138_00025</name>
</gene>
<dbReference type="EMBL" id="FOWR01000001">
    <property type="protein sequence ID" value="SFO68869.1"/>
    <property type="molecule type" value="Genomic_DNA"/>
</dbReference>
<keyword evidence="6 7" id="KW-0961">Cell wall biogenesis/degradation</keyword>
<dbReference type="OrthoDB" id="9809748at2"/>
<feature type="region of interest" description="Disordered" evidence="8">
    <location>
        <begin position="95"/>
        <end position="122"/>
    </location>
</feature>
<keyword evidence="9" id="KW-0732">Signal</keyword>
<evidence type="ECO:0000256" key="9">
    <source>
        <dbReference type="SAM" id="SignalP"/>
    </source>
</evidence>
<dbReference type="AlphaFoldDB" id="A0A1I5J857"/>
<comment type="similarity">
    <text evidence="2">Belongs to the YkuD family.</text>
</comment>
<evidence type="ECO:0000256" key="5">
    <source>
        <dbReference type="ARBA" id="ARBA00022984"/>
    </source>
</evidence>
<evidence type="ECO:0000256" key="2">
    <source>
        <dbReference type="ARBA" id="ARBA00005992"/>
    </source>
</evidence>
<sequence>MKTFFGIAIAATMLWALPQTSTASANLLSAQTGILTASTSSKNTIAPFSDDQTDATALPSVSQASDTSSIDAVRRIISTSSSAARYSRSSIDEILGKSQRADTNTATTDNKHTVPEKPPEPIASTKVDLVKIDKSKRKMFLLKGEEVVASYGIALGANPKGHKLREGDKRTPEGRYTLDLINERSRFYRSIRINYPSKDDLARAELLGFPPGGQIMIHGQKNGNGPHPSLNRGKDWTDGCVAISNKEMDEFLALVNIGTPIEIEW</sequence>
<evidence type="ECO:0000313" key="11">
    <source>
        <dbReference type="EMBL" id="SFO68869.1"/>
    </source>
</evidence>
<accession>A0A1I5J857</accession>
<name>A0A1I5J857_9GAMM</name>
<dbReference type="STRING" id="1121869.SAMN03084138_00025"/>
<dbReference type="GO" id="GO:0004180">
    <property type="term" value="F:carboxypeptidase activity"/>
    <property type="evidence" value="ECO:0007669"/>
    <property type="project" value="UniProtKB-ARBA"/>
</dbReference>
<evidence type="ECO:0000256" key="7">
    <source>
        <dbReference type="PROSITE-ProRule" id="PRU01373"/>
    </source>
</evidence>
<proteinExistence type="inferred from homology"/>
<dbReference type="GO" id="GO:0071555">
    <property type="term" value="P:cell wall organization"/>
    <property type="evidence" value="ECO:0007669"/>
    <property type="project" value="UniProtKB-UniRule"/>
</dbReference>
<dbReference type="PANTHER" id="PTHR36699:SF1">
    <property type="entry name" value="L,D-TRANSPEPTIDASE YAFK-RELATED"/>
    <property type="match status" value="1"/>
</dbReference>
<dbReference type="GeneID" id="35873530"/>
<organism evidence="11 12">
    <name type="scientific">Enterovibrio norvegicus DSM 15893</name>
    <dbReference type="NCBI Taxonomy" id="1121869"/>
    <lineage>
        <taxon>Bacteria</taxon>
        <taxon>Pseudomonadati</taxon>
        <taxon>Pseudomonadota</taxon>
        <taxon>Gammaproteobacteria</taxon>
        <taxon>Vibrionales</taxon>
        <taxon>Vibrionaceae</taxon>
        <taxon>Enterovibrio</taxon>
    </lineage>
</organism>
<keyword evidence="5 7" id="KW-0573">Peptidoglycan synthesis</keyword>
<evidence type="ECO:0000256" key="1">
    <source>
        <dbReference type="ARBA" id="ARBA00004752"/>
    </source>
</evidence>
<evidence type="ECO:0000256" key="3">
    <source>
        <dbReference type="ARBA" id="ARBA00022679"/>
    </source>
</evidence>
<protein>
    <submittedName>
        <fullName evidence="11">L,D-transpeptidase catalytic domain</fullName>
    </submittedName>
</protein>
<dbReference type="Proteomes" id="UP000182692">
    <property type="component" value="Unassembled WGS sequence"/>
</dbReference>
<dbReference type="UniPathway" id="UPA00219"/>
<dbReference type="GO" id="GO:0009252">
    <property type="term" value="P:peptidoglycan biosynthetic process"/>
    <property type="evidence" value="ECO:0007669"/>
    <property type="project" value="UniProtKB-UniPathway"/>
</dbReference>
<comment type="pathway">
    <text evidence="1 7">Cell wall biogenesis; peptidoglycan biosynthesis.</text>
</comment>
<feature type="domain" description="L,D-TPase catalytic" evidence="10">
    <location>
        <begin position="128"/>
        <end position="264"/>
    </location>
</feature>
<evidence type="ECO:0000313" key="12">
    <source>
        <dbReference type="Proteomes" id="UP000182692"/>
    </source>
</evidence>
<dbReference type="RefSeq" id="WP_017016529.1">
    <property type="nucleotide sequence ID" value="NZ_FOWR01000001.1"/>
</dbReference>
<keyword evidence="4 7" id="KW-0133">Cell shape</keyword>
<feature type="active site" description="Proton donor/acceptor" evidence="7">
    <location>
        <position position="218"/>
    </location>
</feature>
<dbReference type="Pfam" id="PF03734">
    <property type="entry name" value="YkuD"/>
    <property type="match status" value="1"/>
</dbReference>
<dbReference type="InterPro" id="IPR038063">
    <property type="entry name" value="Transpep_catalytic_dom"/>
</dbReference>
<dbReference type="SUPFAM" id="SSF141523">
    <property type="entry name" value="L,D-transpeptidase catalytic domain-like"/>
    <property type="match status" value="1"/>
</dbReference>
<dbReference type="Gene3D" id="2.40.440.10">
    <property type="entry name" value="L,D-transpeptidase catalytic domain-like"/>
    <property type="match status" value="1"/>
</dbReference>
<dbReference type="InterPro" id="IPR005490">
    <property type="entry name" value="LD_TPept_cat_dom"/>
</dbReference>
<dbReference type="CDD" id="cd16913">
    <property type="entry name" value="YkuD_like"/>
    <property type="match status" value="1"/>
</dbReference>
<feature type="compositionally biased region" description="Basic and acidic residues" evidence="8">
    <location>
        <begin position="109"/>
        <end position="119"/>
    </location>
</feature>
<feature type="active site" description="Nucleophile" evidence="7">
    <location>
        <position position="240"/>
    </location>
</feature>
<dbReference type="PANTHER" id="PTHR36699">
    <property type="entry name" value="LD-TRANSPEPTIDASE"/>
    <property type="match status" value="1"/>
</dbReference>
<evidence type="ECO:0000259" key="10">
    <source>
        <dbReference type="PROSITE" id="PS52029"/>
    </source>
</evidence>
<evidence type="ECO:0000256" key="6">
    <source>
        <dbReference type="ARBA" id="ARBA00023316"/>
    </source>
</evidence>
<reference evidence="11 12" key="1">
    <citation type="submission" date="2016-10" db="EMBL/GenBank/DDBJ databases">
        <authorList>
            <person name="de Groot N.N."/>
        </authorList>
    </citation>
    <scope>NUCLEOTIDE SEQUENCE [LARGE SCALE GENOMIC DNA]</scope>
    <source>
        <strain evidence="11 12">DSM 15893</strain>
    </source>
</reference>
<dbReference type="GO" id="GO:0008360">
    <property type="term" value="P:regulation of cell shape"/>
    <property type="evidence" value="ECO:0007669"/>
    <property type="project" value="UniProtKB-UniRule"/>
</dbReference>
<evidence type="ECO:0000256" key="4">
    <source>
        <dbReference type="ARBA" id="ARBA00022960"/>
    </source>
</evidence>
<feature type="signal peptide" evidence="9">
    <location>
        <begin position="1"/>
        <end position="25"/>
    </location>
</feature>
<dbReference type="GO" id="GO:0016740">
    <property type="term" value="F:transferase activity"/>
    <property type="evidence" value="ECO:0007669"/>
    <property type="project" value="UniProtKB-KW"/>
</dbReference>
<feature type="chain" id="PRO_5010267883" evidence="9">
    <location>
        <begin position="26"/>
        <end position="265"/>
    </location>
</feature>
<evidence type="ECO:0000256" key="8">
    <source>
        <dbReference type="SAM" id="MobiDB-lite"/>
    </source>
</evidence>